<dbReference type="EMBL" id="BARW01024471">
    <property type="protein sequence ID" value="GAI92288.1"/>
    <property type="molecule type" value="Genomic_DNA"/>
</dbReference>
<sequence length="70" mass="7810">MRVAELSALALKEISLYGQKFTMASLDAEEQAILEDNWNKLLGTSDSQVRRILEERADTVVAGIMAIKEK</sequence>
<protein>
    <submittedName>
        <fullName evidence="1">Uncharacterized protein</fullName>
    </submittedName>
</protein>
<accession>X1SH39</accession>
<organism evidence="1">
    <name type="scientific">marine sediment metagenome</name>
    <dbReference type="NCBI Taxonomy" id="412755"/>
    <lineage>
        <taxon>unclassified sequences</taxon>
        <taxon>metagenomes</taxon>
        <taxon>ecological metagenomes</taxon>
    </lineage>
</organism>
<proteinExistence type="predicted"/>
<evidence type="ECO:0000313" key="1">
    <source>
        <dbReference type="EMBL" id="GAI92288.1"/>
    </source>
</evidence>
<name>X1SH39_9ZZZZ</name>
<feature type="non-terminal residue" evidence="1">
    <location>
        <position position="70"/>
    </location>
</feature>
<reference evidence="1" key="1">
    <citation type="journal article" date="2014" name="Front. Microbiol.">
        <title>High frequency of phylogenetically diverse reductive dehalogenase-homologous genes in deep subseafloor sedimentary metagenomes.</title>
        <authorList>
            <person name="Kawai M."/>
            <person name="Futagami T."/>
            <person name="Toyoda A."/>
            <person name="Takaki Y."/>
            <person name="Nishi S."/>
            <person name="Hori S."/>
            <person name="Arai W."/>
            <person name="Tsubouchi T."/>
            <person name="Morono Y."/>
            <person name="Uchiyama I."/>
            <person name="Ito T."/>
            <person name="Fujiyama A."/>
            <person name="Inagaki F."/>
            <person name="Takami H."/>
        </authorList>
    </citation>
    <scope>NUCLEOTIDE SEQUENCE</scope>
    <source>
        <strain evidence="1">Expedition CK06-06</strain>
    </source>
</reference>
<comment type="caution">
    <text evidence="1">The sequence shown here is derived from an EMBL/GenBank/DDBJ whole genome shotgun (WGS) entry which is preliminary data.</text>
</comment>
<gene>
    <name evidence="1" type="ORF">S12H4_40344</name>
</gene>
<dbReference type="AlphaFoldDB" id="X1SH39"/>